<evidence type="ECO:0000313" key="2">
    <source>
        <dbReference type="Proteomes" id="UP000191672"/>
    </source>
</evidence>
<reference evidence="2" key="1">
    <citation type="journal article" date="2017" name="Nat. Microbiol.">
        <title>Global analysis of biosynthetic gene clusters reveals vast potential of secondary metabolite production in Penicillium species.</title>
        <authorList>
            <person name="Nielsen J.C."/>
            <person name="Grijseels S."/>
            <person name="Prigent S."/>
            <person name="Ji B."/>
            <person name="Dainat J."/>
            <person name="Nielsen K.F."/>
            <person name="Frisvad J.C."/>
            <person name="Workman M."/>
            <person name="Nielsen J."/>
        </authorList>
    </citation>
    <scope>NUCLEOTIDE SEQUENCE [LARGE SCALE GENOMIC DNA]</scope>
    <source>
        <strain evidence="2">IBT 31811</strain>
    </source>
</reference>
<gene>
    <name evidence="1" type="ORF">PENANT_c096G02590</name>
</gene>
<protein>
    <submittedName>
        <fullName evidence="1">Uncharacterized protein</fullName>
    </submittedName>
</protein>
<dbReference type="EMBL" id="MDYN01000096">
    <property type="protein sequence ID" value="OQD78030.1"/>
    <property type="molecule type" value="Genomic_DNA"/>
</dbReference>
<comment type="caution">
    <text evidence="1">The sequence shown here is derived from an EMBL/GenBank/DDBJ whole genome shotgun (WGS) entry which is preliminary data.</text>
</comment>
<sequence>MPANSCCSKIKPRSPTFSLQPQLLIIVRQAERGSEPISAAN</sequence>
<evidence type="ECO:0000313" key="1">
    <source>
        <dbReference type="EMBL" id="OQD78030.1"/>
    </source>
</evidence>
<dbReference type="AlphaFoldDB" id="A0A1V6PLY5"/>
<keyword evidence="2" id="KW-1185">Reference proteome</keyword>
<accession>A0A1V6PLY5</accession>
<dbReference type="Proteomes" id="UP000191672">
    <property type="component" value="Unassembled WGS sequence"/>
</dbReference>
<organism evidence="1 2">
    <name type="scientific">Penicillium antarcticum</name>
    <dbReference type="NCBI Taxonomy" id="416450"/>
    <lineage>
        <taxon>Eukaryota</taxon>
        <taxon>Fungi</taxon>
        <taxon>Dikarya</taxon>
        <taxon>Ascomycota</taxon>
        <taxon>Pezizomycotina</taxon>
        <taxon>Eurotiomycetes</taxon>
        <taxon>Eurotiomycetidae</taxon>
        <taxon>Eurotiales</taxon>
        <taxon>Aspergillaceae</taxon>
        <taxon>Penicillium</taxon>
    </lineage>
</organism>
<name>A0A1V6PLY5_9EURO</name>
<proteinExistence type="predicted"/>